<dbReference type="OrthoDB" id="7055135at2"/>
<evidence type="ECO:0000256" key="1">
    <source>
        <dbReference type="SAM" id="Phobius"/>
    </source>
</evidence>
<feature type="transmembrane region" description="Helical" evidence="1">
    <location>
        <begin position="256"/>
        <end position="277"/>
    </location>
</feature>
<dbReference type="Gene3D" id="2.160.20.10">
    <property type="entry name" value="Single-stranded right-handed beta-helix, Pectin lyase-like"/>
    <property type="match status" value="1"/>
</dbReference>
<keyword evidence="1" id="KW-0812">Transmembrane</keyword>
<dbReference type="Gene3D" id="2.60.120.260">
    <property type="entry name" value="Galactose-binding domain-like"/>
    <property type="match status" value="1"/>
</dbReference>
<dbReference type="EMBL" id="PPGH01000035">
    <property type="protein sequence ID" value="PQJ96048.1"/>
    <property type="molecule type" value="Genomic_DNA"/>
</dbReference>
<reference evidence="2 3" key="1">
    <citation type="submission" date="2018-01" db="EMBL/GenBank/DDBJ databases">
        <title>The complete genome sequence of Chromatium okenii LaCa, a purple sulfur bacterium with a turbulent life.</title>
        <authorList>
            <person name="Luedin S.M."/>
            <person name="Liechti N."/>
            <person name="Storelli N."/>
            <person name="Danza F."/>
            <person name="Wittwer M."/>
            <person name="Pothier J.F."/>
            <person name="Tonolla M.A."/>
        </authorList>
    </citation>
    <scope>NUCLEOTIDE SEQUENCE [LARGE SCALE GENOMIC DNA]</scope>
    <source>
        <strain evidence="2 3">LaCa</strain>
    </source>
</reference>
<keyword evidence="1" id="KW-1133">Transmembrane helix</keyword>
<dbReference type="PANTHER" id="PTHR37422:SF13">
    <property type="entry name" value="LIPOPOLYSACCHARIDE BIOSYNTHESIS PROTEIN PA4999-RELATED"/>
    <property type="match status" value="1"/>
</dbReference>
<gene>
    <name evidence="2" type="ORF">CXB77_09450</name>
</gene>
<keyword evidence="3" id="KW-1185">Reference proteome</keyword>
<feature type="transmembrane region" description="Helical" evidence="1">
    <location>
        <begin position="347"/>
        <end position="368"/>
    </location>
</feature>
<evidence type="ECO:0000313" key="3">
    <source>
        <dbReference type="Proteomes" id="UP000239936"/>
    </source>
</evidence>
<evidence type="ECO:0008006" key="4">
    <source>
        <dbReference type="Google" id="ProtNLM"/>
    </source>
</evidence>
<dbReference type="SUPFAM" id="SSF51126">
    <property type="entry name" value="Pectin lyase-like"/>
    <property type="match status" value="1"/>
</dbReference>
<keyword evidence="1" id="KW-0472">Membrane</keyword>
<comment type="caution">
    <text evidence="2">The sequence shown here is derived from an EMBL/GenBank/DDBJ whole genome shotgun (WGS) entry which is preliminary data.</text>
</comment>
<name>A0A2S7XRF5_9GAMM</name>
<feature type="transmembrane region" description="Helical" evidence="1">
    <location>
        <begin position="289"/>
        <end position="309"/>
    </location>
</feature>
<dbReference type="PANTHER" id="PTHR37422">
    <property type="entry name" value="TEICHURONIC ACID BIOSYNTHESIS PROTEIN TUAE"/>
    <property type="match status" value="1"/>
</dbReference>
<proteinExistence type="predicted"/>
<feature type="transmembrane region" description="Helical" evidence="1">
    <location>
        <begin position="315"/>
        <end position="335"/>
    </location>
</feature>
<dbReference type="InterPro" id="IPR051533">
    <property type="entry name" value="WaaL-like"/>
</dbReference>
<dbReference type="InterPro" id="IPR012334">
    <property type="entry name" value="Pectin_lyas_fold"/>
</dbReference>
<dbReference type="AlphaFoldDB" id="A0A2S7XRF5"/>
<dbReference type="Proteomes" id="UP000239936">
    <property type="component" value="Unassembled WGS sequence"/>
</dbReference>
<evidence type="ECO:0000313" key="2">
    <source>
        <dbReference type="EMBL" id="PQJ96048.1"/>
    </source>
</evidence>
<protein>
    <recommendedName>
        <fullName evidence="4">Right handed beta helix domain-containing protein</fullName>
    </recommendedName>
</protein>
<feature type="transmembrane region" description="Helical" evidence="1">
    <location>
        <begin position="26"/>
        <end position="47"/>
    </location>
</feature>
<sequence length="731" mass="80350">MTALAIAGDYVVRRGKAARPTQTLKWTLLGTLMITAIAVPILGGGFVHSSRVFDALDDSVTDILFGRGVGSFPRVFQDEEINKRHQYLAQFNVLREPGNRFVRFSASDSNGSLFLRQRLLPGHHEATLSLRMRGQTTPPDKLLIELCEMNILRSKSECQWLGITLDAAKAGEWAEYSKSVDLINFGRSLLGFSRPVDLMLLNRGLTGAVDIDDVRLTAPDGTNLLANGDFETNFDHWLFNPGDHLLWHAKNIFLHVWFETGLIGLAAFVLVLLIAFNRLFNRIEHGDRWALVLLIALSGFLILGAFDTLIDDPRIALLFFLLLFAAISPATLELASSTAAFLPWAKLVKTAILTVPALGIVVVAHTFLTQKLSPPELVRLALKRADIDWPWLNEALTPAPSPAIPIGQLFPEWQPLPTSHFAPDAQSLRIGMRTFYSMQEAASALKSGDTLDIGAGVYDTPLVIEIDNVTIRGHGHVILEKGTAKDKGNMLIQGNNVQIKNLECRLISVSDGNGACIRLEGTNLSVEHVYFHDSDQGILTGADPGIVRIRDSRFQQLGLNGLAHAIYIGGGELHIEDSLFLASKSEGHEIKSRAQITTIKRSIIASLTGVDSRLIDISNGGTLVVEDSLLAKGPNSSNLDAVGFALEKNRQSNHRVILRGNIIFLERTESNRLLHLGNDKTSVDLFGNLIISKQNTGYEDGNFIYKERKAAGFPEYPALPIERFLKSPSAF</sequence>
<organism evidence="2 3">
    <name type="scientific">Chromatium okenii</name>
    <dbReference type="NCBI Taxonomy" id="61644"/>
    <lineage>
        <taxon>Bacteria</taxon>
        <taxon>Pseudomonadati</taxon>
        <taxon>Pseudomonadota</taxon>
        <taxon>Gammaproteobacteria</taxon>
        <taxon>Chromatiales</taxon>
        <taxon>Chromatiaceae</taxon>
        <taxon>Chromatium</taxon>
    </lineage>
</organism>
<dbReference type="InterPro" id="IPR011050">
    <property type="entry name" value="Pectin_lyase_fold/virulence"/>
</dbReference>
<accession>A0A2S7XRF5</accession>